<keyword evidence="6" id="KW-1185">Reference proteome</keyword>
<accession>A0AAV7RAF8</accession>
<comment type="caution">
    <text evidence="5">The sequence shown here is derived from an EMBL/GenBank/DDBJ whole genome shotgun (WGS) entry which is preliminary data.</text>
</comment>
<dbReference type="GO" id="GO:0019894">
    <property type="term" value="F:kinesin binding"/>
    <property type="evidence" value="ECO:0007669"/>
    <property type="project" value="TreeGrafter"/>
</dbReference>
<proteinExistence type="predicted"/>
<dbReference type="PANTHER" id="PTHR45783:SF6">
    <property type="entry name" value="KINESIN LIGHT CHAIN 4"/>
    <property type="match status" value="1"/>
</dbReference>
<dbReference type="GO" id="GO:0007018">
    <property type="term" value="P:microtubule-based movement"/>
    <property type="evidence" value="ECO:0007669"/>
    <property type="project" value="TreeGrafter"/>
</dbReference>
<dbReference type="Proteomes" id="UP001066276">
    <property type="component" value="Chromosome 5"/>
</dbReference>
<dbReference type="GO" id="GO:0005737">
    <property type="term" value="C:cytoplasm"/>
    <property type="evidence" value="ECO:0007669"/>
    <property type="project" value="UniProtKB-SubCell"/>
</dbReference>
<dbReference type="PANTHER" id="PTHR45783">
    <property type="entry name" value="KINESIN LIGHT CHAIN"/>
    <property type="match status" value="1"/>
</dbReference>
<dbReference type="InterPro" id="IPR002151">
    <property type="entry name" value="Kinesin_light"/>
</dbReference>
<evidence type="ECO:0000313" key="6">
    <source>
        <dbReference type="Proteomes" id="UP001066276"/>
    </source>
</evidence>
<keyword evidence="2" id="KW-0963">Cytoplasm</keyword>
<dbReference type="EMBL" id="JANPWB010000009">
    <property type="protein sequence ID" value="KAJ1147725.1"/>
    <property type="molecule type" value="Genomic_DNA"/>
</dbReference>
<keyword evidence="4" id="KW-0802">TPR repeat</keyword>
<evidence type="ECO:0000256" key="4">
    <source>
        <dbReference type="ARBA" id="ARBA00022803"/>
    </source>
</evidence>
<gene>
    <name evidence="5" type="ORF">NDU88_000584</name>
</gene>
<sequence length="379" mass="42793">MEGPGLSMRRGILLLQRTWKGLARVHKEVFSCFRERQRAWPEYTKRYSLASENVKGPGPSMQSAVLLLQRASKGLARVCREVFSCFRERGRAWSEYTKRYSLASENVKVPGPSTQRGILLLQRASKGLARVHKEVFSCFRERQRAWPEYAERFSLASENVEGPGPSMQRGILLLQRTWKGLARVCEEVFSCFRERGRAWPEYTKRYSLASENVEGPGPSTQRGILLLQRTSKGLARVCKVLFSCFRERQRARPKYAKQYSLASENVKGPGLSMRKGILLQRRTWEDKAQDGSGALQRSGSFGKIRDALRRSSEMLVKKLQGNGPPEPRNTNMKRAASLNYLNKSSDESFQGSRSLLAESRGLSASTINLSSGTSPLTSK</sequence>
<organism evidence="5 6">
    <name type="scientific">Pleurodeles waltl</name>
    <name type="common">Iberian ribbed newt</name>
    <dbReference type="NCBI Taxonomy" id="8319"/>
    <lineage>
        <taxon>Eukaryota</taxon>
        <taxon>Metazoa</taxon>
        <taxon>Chordata</taxon>
        <taxon>Craniata</taxon>
        <taxon>Vertebrata</taxon>
        <taxon>Euteleostomi</taxon>
        <taxon>Amphibia</taxon>
        <taxon>Batrachia</taxon>
        <taxon>Caudata</taxon>
        <taxon>Salamandroidea</taxon>
        <taxon>Salamandridae</taxon>
        <taxon>Pleurodelinae</taxon>
        <taxon>Pleurodeles</taxon>
    </lineage>
</organism>
<evidence type="ECO:0000256" key="1">
    <source>
        <dbReference type="ARBA" id="ARBA00004496"/>
    </source>
</evidence>
<reference evidence="5" key="1">
    <citation type="journal article" date="2022" name="bioRxiv">
        <title>Sequencing and chromosome-scale assembly of the giantPleurodeles waltlgenome.</title>
        <authorList>
            <person name="Brown T."/>
            <person name="Elewa A."/>
            <person name="Iarovenko S."/>
            <person name="Subramanian E."/>
            <person name="Araus A.J."/>
            <person name="Petzold A."/>
            <person name="Susuki M."/>
            <person name="Suzuki K.-i.T."/>
            <person name="Hayashi T."/>
            <person name="Toyoda A."/>
            <person name="Oliveira C."/>
            <person name="Osipova E."/>
            <person name="Leigh N.D."/>
            <person name="Simon A."/>
            <person name="Yun M.H."/>
        </authorList>
    </citation>
    <scope>NUCLEOTIDE SEQUENCE</scope>
    <source>
        <strain evidence="5">20211129_DDA</strain>
        <tissue evidence="5">Liver</tissue>
    </source>
</reference>
<comment type="subcellular location">
    <subcellularLocation>
        <location evidence="1">Cytoplasm</location>
    </subcellularLocation>
</comment>
<dbReference type="AlphaFoldDB" id="A0AAV7RAF8"/>
<dbReference type="GO" id="GO:0005871">
    <property type="term" value="C:kinesin complex"/>
    <property type="evidence" value="ECO:0007669"/>
    <property type="project" value="InterPro"/>
</dbReference>
<evidence type="ECO:0000256" key="2">
    <source>
        <dbReference type="ARBA" id="ARBA00022490"/>
    </source>
</evidence>
<name>A0AAV7RAF8_PLEWA</name>
<keyword evidence="3" id="KW-0677">Repeat</keyword>
<evidence type="ECO:0000313" key="5">
    <source>
        <dbReference type="EMBL" id="KAJ1147725.1"/>
    </source>
</evidence>
<evidence type="ECO:0000256" key="3">
    <source>
        <dbReference type="ARBA" id="ARBA00022737"/>
    </source>
</evidence>
<protein>
    <submittedName>
        <fullName evidence="5">Uncharacterized protein</fullName>
    </submittedName>
</protein>